<evidence type="ECO:0000256" key="5">
    <source>
        <dbReference type="ARBA" id="ARBA00022691"/>
    </source>
</evidence>
<dbReference type="STRING" id="684364.F4NRK9"/>
<proteinExistence type="predicted"/>
<evidence type="ECO:0000256" key="1">
    <source>
        <dbReference type="ARBA" id="ARBA00022490"/>
    </source>
</evidence>
<dbReference type="PANTHER" id="PTHR20426">
    <property type="entry name" value="RIBOSOME BIOGENESIS PROTEIN TSR3 HOMOLOG"/>
    <property type="match status" value="1"/>
</dbReference>
<feature type="region of interest" description="Disordered" evidence="6">
    <location>
        <begin position="1"/>
        <end position="45"/>
    </location>
</feature>
<keyword evidence="4" id="KW-0808">Transferase</keyword>
<feature type="compositionally biased region" description="Acidic residues" evidence="6">
    <location>
        <begin position="242"/>
        <end position="253"/>
    </location>
</feature>
<evidence type="ECO:0000313" key="9">
    <source>
        <dbReference type="EMBL" id="EGF82939.1"/>
    </source>
</evidence>
<dbReference type="Pfam" id="PF04068">
    <property type="entry name" value="Fer4_RLI"/>
    <property type="match status" value="1"/>
</dbReference>
<dbReference type="GO" id="GO:0030490">
    <property type="term" value="P:maturation of SSU-rRNA"/>
    <property type="evidence" value="ECO:0000318"/>
    <property type="project" value="GO_Central"/>
</dbReference>
<keyword evidence="2" id="KW-0690">Ribosome biogenesis</keyword>
<evidence type="ECO:0000259" key="8">
    <source>
        <dbReference type="Pfam" id="PF04068"/>
    </source>
</evidence>
<evidence type="ECO:0000256" key="6">
    <source>
        <dbReference type="SAM" id="MobiDB-lite"/>
    </source>
</evidence>
<dbReference type="GO" id="GO:0106388">
    <property type="term" value="F:rRNA small subunit aminocarboxypropyltransferase activity"/>
    <property type="evidence" value="ECO:0007669"/>
    <property type="project" value="InterPro"/>
</dbReference>
<dbReference type="InterPro" id="IPR022968">
    <property type="entry name" value="Tsr3-like"/>
</dbReference>
<name>F4NRK9_BATDJ</name>
<dbReference type="FunCoup" id="F4NRK9">
    <property type="interactions" value="170"/>
</dbReference>
<evidence type="ECO:0000259" key="7">
    <source>
        <dbReference type="Pfam" id="PF04034"/>
    </source>
</evidence>
<feature type="region of interest" description="Disordered" evidence="6">
    <location>
        <begin position="184"/>
        <end position="255"/>
    </location>
</feature>
<feature type="compositionally biased region" description="Low complexity" evidence="6">
    <location>
        <begin position="203"/>
        <end position="219"/>
    </location>
</feature>
<dbReference type="PANTHER" id="PTHR20426:SF0">
    <property type="entry name" value="18S RRNA AMINOCARBOXYPROPYLTRANSFERASE"/>
    <property type="match status" value="1"/>
</dbReference>
<organism evidence="9 10">
    <name type="scientific">Batrachochytrium dendrobatidis (strain JAM81 / FGSC 10211)</name>
    <name type="common">Frog chytrid fungus</name>
    <dbReference type="NCBI Taxonomy" id="684364"/>
    <lineage>
        <taxon>Eukaryota</taxon>
        <taxon>Fungi</taxon>
        <taxon>Fungi incertae sedis</taxon>
        <taxon>Chytridiomycota</taxon>
        <taxon>Chytridiomycota incertae sedis</taxon>
        <taxon>Chytridiomycetes</taxon>
        <taxon>Rhizophydiales</taxon>
        <taxon>Rhizophydiales incertae sedis</taxon>
        <taxon>Batrachochytrium</taxon>
    </lineage>
</organism>
<evidence type="ECO:0000256" key="2">
    <source>
        <dbReference type="ARBA" id="ARBA00022517"/>
    </source>
</evidence>
<evidence type="ECO:0000313" key="10">
    <source>
        <dbReference type="Proteomes" id="UP000007241"/>
    </source>
</evidence>
<keyword evidence="5" id="KW-0949">S-adenosyl-L-methionine</keyword>
<dbReference type="OrthoDB" id="10262062at2759"/>
<sequence>MSRNGKGRSMRMSLAQQDRYKQEQINQLDTNDRPVSSNDSHEHTDQHYKIPFPVAMWDFDHCDPKRCSGKKLARVGVMTNLRVGQRFSGIVMSPRGVCAVSPSDRDIIIRSGIAVVDCSWARIEEVPFKKIASRHERLCNRRSHAIHVYRELFDIYSKCTDAADIVQKQTKYIEDMEQSYISRRTRDESLLMPNPNRDNQDCSAMLSRSLDSSDSTSESKLGNSSHGDRTVQERRYDMPLSESEESSYYDSEDEKATVELRDKLGNIIIV</sequence>
<keyword evidence="10" id="KW-1185">Reference proteome</keyword>
<gene>
    <name evidence="9" type="ORF">BATDEDRAFT_21183</name>
</gene>
<keyword evidence="1" id="KW-0963">Cytoplasm</keyword>
<dbReference type="InterPro" id="IPR007209">
    <property type="entry name" value="RNaseL-inhib-like_metal-bd_dom"/>
</dbReference>
<dbReference type="InParanoid" id="F4NRK9"/>
<feature type="domain" description="16S/18S rRNA aminocarboxypropyltransferase Tsr3 C-terminal" evidence="7">
    <location>
        <begin position="90"/>
        <end position="138"/>
    </location>
</feature>
<accession>F4NRK9</accession>
<dbReference type="HOGENOM" id="CLU_035060_0_0_1"/>
<dbReference type="AlphaFoldDB" id="F4NRK9"/>
<feature type="compositionally biased region" description="Basic and acidic residues" evidence="6">
    <location>
        <begin position="226"/>
        <end position="237"/>
    </location>
</feature>
<dbReference type="RefSeq" id="XP_006675218.1">
    <property type="nucleotide sequence ID" value="XM_006675155.1"/>
</dbReference>
<dbReference type="EMBL" id="GL882879">
    <property type="protein sequence ID" value="EGF82939.1"/>
    <property type="molecule type" value="Genomic_DNA"/>
</dbReference>
<dbReference type="InterPro" id="IPR007177">
    <property type="entry name" value="Tsr3_C"/>
</dbReference>
<keyword evidence="3" id="KW-0698">rRNA processing</keyword>
<protein>
    <submittedName>
        <fullName evidence="9">Uncharacterized protein</fullName>
    </submittedName>
</protein>
<dbReference type="Proteomes" id="UP000007241">
    <property type="component" value="Unassembled WGS sequence"/>
</dbReference>
<reference evidence="9 10" key="1">
    <citation type="submission" date="2009-12" db="EMBL/GenBank/DDBJ databases">
        <title>The draft genome of Batrachochytrium dendrobatidis.</title>
        <authorList>
            <consortium name="US DOE Joint Genome Institute (JGI-PGF)"/>
            <person name="Kuo A."/>
            <person name="Salamov A."/>
            <person name="Schmutz J."/>
            <person name="Lucas S."/>
            <person name="Pitluck S."/>
            <person name="Rosenblum E."/>
            <person name="Stajich J."/>
            <person name="Eisen M."/>
            <person name="Grigoriev I.V."/>
        </authorList>
    </citation>
    <scope>NUCLEOTIDE SEQUENCE [LARGE SCALE GENOMIC DNA]</scope>
    <source>
        <strain evidence="10">JAM81 / FGSC 10211</strain>
    </source>
</reference>
<feature type="compositionally biased region" description="Polar residues" evidence="6">
    <location>
        <begin position="23"/>
        <end position="38"/>
    </location>
</feature>
<feature type="domain" description="RNase L inhibitor RLI-like possible metal-binding" evidence="8">
    <location>
        <begin position="53"/>
        <end position="86"/>
    </location>
</feature>
<evidence type="ECO:0000256" key="4">
    <source>
        <dbReference type="ARBA" id="ARBA00022679"/>
    </source>
</evidence>
<dbReference type="Pfam" id="PF04034">
    <property type="entry name" value="Ribo_biogen_C"/>
    <property type="match status" value="1"/>
</dbReference>
<dbReference type="GeneID" id="18237585"/>
<evidence type="ECO:0000256" key="3">
    <source>
        <dbReference type="ARBA" id="ARBA00022552"/>
    </source>
</evidence>